<feature type="non-terminal residue" evidence="1">
    <location>
        <position position="1"/>
    </location>
</feature>
<comment type="caution">
    <text evidence="1">The sequence shown here is derived from an EMBL/GenBank/DDBJ whole genome shotgun (WGS) entry which is preliminary data.</text>
</comment>
<evidence type="ECO:0000313" key="2">
    <source>
        <dbReference type="Proteomes" id="UP000789525"/>
    </source>
</evidence>
<sequence>TGPYPDQILGESRNIHKKLVTQDLKKAEEHQQKALRLYFVQYPFAREFTVNFET</sequence>
<dbReference type="EMBL" id="CAJVPT010064190">
    <property type="protein sequence ID" value="CAG8769905.1"/>
    <property type="molecule type" value="Genomic_DNA"/>
</dbReference>
<evidence type="ECO:0000313" key="1">
    <source>
        <dbReference type="EMBL" id="CAG8769905.1"/>
    </source>
</evidence>
<reference evidence="1" key="1">
    <citation type="submission" date="2021-06" db="EMBL/GenBank/DDBJ databases">
        <authorList>
            <person name="Kallberg Y."/>
            <person name="Tangrot J."/>
            <person name="Rosling A."/>
        </authorList>
    </citation>
    <scope>NUCLEOTIDE SEQUENCE</scope>
    <source>
        <strain evidence="1">CL356</strain>
    </source>
</reference>
<proteinExistence type="predicted"/>
<accession>A0ACA9QZ18</accession>
<organism evidence="1 2">
    <name type="scientific">Acaulospora colombiana</name>
    <dbReference type="NCBI Taxonomy" id="27376"/>
    <lineage>
        <taxon>Eukaryota</taxon>
        <taxon>Fungi</taxon>
        <taxon>Fungi incertae sedis</taxon>
        <taxon>Mucoromycota</taxon>
        <taxon>Glomeromycotina</taxon>
        <taxon>Glomeromycetes</taxon>
        <taxon>Diversisporales</taxon>
        <taxon>Acaulosporaceae</taxon>
        <taxon>Acaulospora</taxon>
    </lineage>
</organism>
<gene>
    <name evidence="1" type="ORF">ACOLOM_LOCUS13714</name>
</gene>
<name>A0ACA9QZ18_9GLOM</name>
<dbReference type="Proteomes" id="UP000789525">
    <property type="component" value="Unassembled WGS sequence"/>
</dbReference>
<feature type="non-terminal residue" evidence="1">
    <location>
        <position position="54"/>
    </location>
</feature>
<keyword evidence="2" id="KW-1185">Reference proteome</keyword>
<protein>
    <submittedName>
        <fullName evidence="1">1506_t:CDS:1</fullName>
    </submittedName>
</protein>